<dbReference type="Pfam" id="PF10106">
    <property type="entry name" value="DUF2345"/>
    <property type="match status" value="1"/>
</dbReference>
<gene>
    <name evidence="4" type="ORF">SAMN05192589_1231</name>
</gene>
<dbReference type="RefSeq" id="WP_139160489.1">
    <property type="nucleotide sequence ID" value="NZ_FMZC01000023.1"/>
</dbReference>
<reference evidence="4 5" key="1">
    <citation type="submission" date="2016-10" db="EMBL/GenBank/DDBJ databases">
        <authorList>
            <person name="de Groot N.N."/>
        </authorList>
    </citation>
    <scope>NUCLEOTIDE SEQUENCE [LARGE SCALE GENOMIC DNA]</scope>
    <source>
        <strain evidence="4 5">DSM 16619</strain>
    </source>
</reference>
<evidence type="ECO:0000313" key="4">
    <source>
        <dbReference type="EMBL" id="SDE62102.1"/>
    </source>
</evidence>
<evidence type="ECO:0000259" key="3">
    <source>
        <dbReference type="Pfam" id="PF13296"/>
    </source>
</evidence>
<dbReference type="Proteomes" id="UP000198781">
    <property type="component" value="Unassembled WGS sequence"/>
</dbReference>
<dbReference type="Gene3D" id="2.40.50.230">
    <property type="entry name" value="Gp5 N-terminal domain"/>
    <property type="match status" value="1"/>
</dbReference>
<dbReference type="NCBIfam" id="TIGR01646">
    <property type="entry name" value="vgr_GE"/>
    <property type="match status" value="1"/>
</dbReference>
<dbReference type="InterPro" id="IPR028244">
    <property type="entry name" value="T6SS_Rhs_Vgr_dom"/>
</dbReference>
<protein>
    <submittedName>
        <fullName evidence="4">Rhs element Vgr protein</fullName>
    </submittedName>
</protein>
<name>A0A1G7EEP5_9BURK</name>
<dbReference type="EMBL" id="FMZC01000023">
    <property type="protein sequence ID" value="SDE62102.1"/>
    <property type="molecule type" value="Genomic_DNA"/>
</dbReference>
<dbReference type="STRING" id="187868.SAMN05192589_1231"/>
<dbReference type="AlphaFoldDB" id="A0A1G7EEP5"/>
<dbReference type="SUPFAM" id="SSF69255">
    <property type="entry name" value="gp5 N-terminal domain-like"/>
    <property type="match status" value="1"/>
</dbReference>
<feature type="domain" description="DUF2345" evidence="2">
    <location>
        <begin position="258"/>
        <end position="377"/>
    </location>
</feature>
<sequence length="433" mass="44787">ENSSCWVRVSHPWAGLNYGSIHIPRIGQEVIVDFLNGDPDYPIITGRVYNGIQMPPWKLPDNKTQSGTLTNWSKGGGGASMLRFEDKKGIEHLELSNTYGNTYLNMGYLMHQGSGSQRGYGFELRTDLWGSIRADKGLLITTYPQDFTSKVANNNPDGFDQLGATLANTSSLMQEAGQAVSSANATIGALADAKSSQIASMGAGIAAMTGGAAGGLASLAKMAASGSGGDGGAGAESAMPTNTDPAMPDARGLMNLSKDITKPIVSIVSPEGQSMISPKPIVVSSGQSTSVHAQQHVTISSGAQLTQLAKAGMLTHVTSGGQSNMVSAGDVASVAKTGNMNLVAEQNISLSSTSLNANVLAKENVVVNAQSDTVFVNAGKHITQAAGESVTLMCGAASITLKADGTIVLNGVKGVFNFQDDLDQFGKKINLNC</sequence>
<keyword evidence="5" id="KW-1185">Reference proteome</keyword>
<dbReference type="InterPro" id="IPR037026">
    <property type="entry name" value="Vgr_OB-fold_dom_sf"/>
</dbReference>
<dbReference type="InterPro" id="IPR006531">
    <property type="entry name" value="Gp5/Vgr_OB"/>
</dbReference>
<feature type="domain" description="Gp5/Type VI secretion system Vgr protein OB-fold" evidence="1">
    <location>
        <begin position="2"/>
        <end position="49"/>
    </location>
</feature>
<dbReference type="InterPro" id="IPR018769">
    <property type="entry name" value="VgrG2_DUF2345"/>
</dbReference>
<feature type="domain" description="Putative type VI secretion system Rhs element associated Vgr" evidence="3">
    <location>
        <begin position="76"/>
        <end position="175"/>
    </location>
</feature>
<evidence type="ECO:0000313" key="5">
    <source>
        <dbReference type="Proteomes" id="UP000198781"/>
    </source>
</evidence>
<evidence type="ECO:0000259" key="2">
    <source>
        <dbReference type="Pfam" id="PF10106"/>
    </source>
</evidence>
<dbReference type="Pfam" id="PF13296">
    <property type="entry name" value="T6SS_Vgr"/>
    <property type="match status" value="1"/>
</dbReference>
<proteinExistence type="predicted"/>
<dbReference type="InterPro" id="IPR006533">
    <property type="entry name" value="T6SS_Vgr_RhsGE"/>
</dbReference>
<dbReference type="SUPFAM" id="SSF69349">
    <property type="entry name" value="Phage fibre proteins"/>
    <property type="match status" value="1"/>
</dbReference>
<dbReference type="OrthoDB" id="1907165at2"/>
<dbReference type="Pfam" id="PF04717">
    <property type="entry name" value="Phage_base_V"/>
    <property type="match status" value="1"/>
</dbReference>
<evidence type="ECO:0000259" key="1">
    <source>
        <dbReference type="Pfam" id="PF04717"/>
    </source>
</evidence>
<accession>A0A1G7EEP5</accession>
<feature type="non-terminal residue" evidence="4">
    <location>
        <position position="1"/>
    </location>
</feature>
<organism evidence="4 5">
    <name type="scientific">Paracidovorax valerianellae</name>
    <dbReference type="NCBI Taxonomy" id="187868"/>
    <lineage>
        <taxon>Bacteria</taxon>
        <taxon>Pseudomonadati</taxon>
        <taxon>Pseudomonadota</taxon>
        <taxon>Betaproteobacteria</taxon>
        <taxon>Burkholderiales</taxon>
        <taxon>Comamonadaceae</taxon>
        <taxon>Paracidovorax</taxon>
    </lineage>
</organism>